<evidence type="ECO:0000256" key="2">
    <source>
        <dbReference type="ARBA" id="ARBA00023015"/>
    </source>
</evidence>
<dbReference type="PANTHER" id="PTHR43133">
    <property type="entry name" value="RNA POLYMERASE ECF-TYPE SIGMA FACTO"/>
    <property type="match status" value="1"/>
</dbReference>
<feature type="domain" description="RNA polymerase sigma factor 70 region 4 type 2" evidence="7">
    <location>
        <begin position="117"/>
        <end position="169"/>
    </location>
</feature>
<dbReference type="SUPFAM" id="SSF88946">
    <property type="entry name" value="Sigma2 domain of RNA polymerase sigma factors"/>
    <property type="match status" value="1"/>
</dbReference>
<evidence type="ECO:0000259" key="7">
    <source>
        <dbReference type="Pfam" id="PF08281"/>
    </source>
</evidence>
<dbReference type="NCBIfam" id="TIGR02937">
    <property type="entry name" value="sigma70-ECF"/>
    <property type="match status" value="1"/>
</dbReference>
<comment type="caution">
    <text evidence="8">The sequence shown here is derived from an EMBL/GenBank/DDBJ whole genome shotgun (WGS) entry which is preliminary data.</text>
</comment>
<dbReference type="InterPro" id="IPR039425">
    <property type="entry name" value="RNA_pol_sigma-70-like"/>
</dbReference>
<gene>
    <name evidence="8" type="ORF">K8V05_00385</name>
</gene>
<feature type="domain" description="RNA polymerase sigma-70 region 2" evidence="6">
    <location>
        <begin position="23"/>
        <end position="89"/>
    </location>
</feature>
<dbReference type="SUPFAM" id="SSF88659">
    <property type="entry name" value="Sigma3 and sigma4 domains of RNA polymerase sigma factors"/>
    <property type="match status" value="1"/>
</dbReference>
<dbReference type="InterPro" id="IPR013249">
    <property type="entry name" value="RNA_pol_sigma70_r4_t2"/>
</dbReference>
<name>A0A921H0E0_9BACT</name>
<reference evidence="8" key="1">
    <citation type="journal article" date="2021" name="PeerJ">
        <title>Extensive microbial diversity within the chicken gut microbiome revealed by metagenomics and culture.</title>
        <authorList>
            <person name="Gilroy R."/>
            <person name="Ravi A."/>
            <person name="Getino M."/>
            <person name="Pursley I."/>
            <person name="Horton D.L."/>
            <person name="Alikhan N.F."/>
            <person name="Baker D."/>
            <person name="Gharbi K."/>
            <person name="Hall N."/>
            <person name="Watson M."/>
            <person name="Adriaenssens E.M."/>
            <person name="Foster-Nyarko E."/>
            <person name="Jarju S."/>
            <person name="Secka A."/>
            <person name="Antonio M."/>
            <person name="Oren A."/>
            <person name="Chaudhuri R.R."/>
            <person name="La Ragione R."/>
            <person name="Hildebrand F."/>
            <person name="Pallen M.J."/>
        </authorList>
    </citation>
    <scope>NUCLEOTIDE SEQUENCE</scope>
    <source>
        <strain evidence="8">6966</strain>
    </source>
</reference>
<evidence type="ECO:0000259" key="6">
    <source>
        <dbReference type="Pfam" id="PF04542"/>
    </source>
</evidence>
<dbReference type="PANTHER" id="PTHR43133:SF8">
    <property type="entry name" value="RNA POLYMERASE SIGMA FACTOR HI_1459-RELATED"/>
    <property type="match status" value="1"/>
</dbReference>
<reference evidence="8" key="2">
    <citation type="submission" date="2021-09" db="EMBL/GenBank/DDBJ databases">
        <authorList>
            <person name="Gilroy R."/>
        </authorList>
    </citation>
    <scope>NUCLEOTIDE SEQUENCE</scope>
    <source>
        <strain evidence="8">6966</strain>
    </source>
</reference>
<organism evidence="8 9">
    <name type="scientific">Butyricimonas virosa</name>
    <dbReference type="NCBI Taxonomy" id="544645"/>
    <lineage>
        <taxon>Bacteria</taxon>
        <taxon>Pseudomonadati</taxon>
        <taxon>Bacteroidota</taxon>
        <taxon>Bacteroidia</taxon>
        <taxon>Bacteroidales</taxon>
        <taxon>Odoribacteraceae</taxon>
        <taxon>Butyricimonas</taxon>
    </lineage>
</organism>
<dbReference type="InterPro" id="IPR013325">
    <property type="entry name" value="RNA_pol_sigma_r2"/>
</dbReference>
<evidence type="ECO:0000313" key="8">
    <source>
        <dbReference type="EMBL" id="HJF69194.1"/>
    </source>
</evidence>
<dbReference type="GO" id="GO:0016987">
    <property type="term" value="F:sigma factor activity"/>
    <property type="evidence" value="ECO:0007669"/>
    <property type="project" value="UniProtKB-KW"/>
</dbReference>
<dbReference type="EMBL" id="DYVS01000004">
    <property type="protein sequence ID" value="HJF69194.1"/>
    <property type="molecule type" value="Genomic_DNA"/>
</dbReference>
<evidence type="ECO:0000256" key="1">
    <source>
        <dbReference type="ARBA" id="ARBA00010641"/>
    </source>
</evidence>
<dbReference type="Gene3D" id="1.10.10.10">
    <property type="entry name" value="Winged helix-like DNA-binding domain superfamily/Winged helix DNA-binding domain"/>
    <property type="match status" value="1"/>
</dbReference>
<evidence type="ECO:0000256" key="3">
    <source>
        <dbReference type="ARBA" id="ARBA00023082"/>
    </source>
</evidence>
<comment type="similarity">
    <text evidence="1">Belongs to the sigma-70 factor family. ECF subfamily.</text>
</comment>
<keyword evidence="5" id="KW-0804">Transcription</keyword>
<dbReference type="GO" id="GO:0006352">
    <property type="term" value="P:DNA-templated transcription initiation"/>
    <property type="evidence" value="ECO:0007669"/>
    <property type="project" value="InterPro"/>
</dbReference>
<evidence type="ECO:0000256" key="5">
    <source>
        <dbReference type="ARBA" id="ARBA00023163"/>
    </source>
</evidence>
<keyword evidence="3" id="KW-0731">Sigma factor</keyword>
<sequence length="191" mass="21999">MSVSDAQIIALLQAGKRQGMNALFDRYYKPLVVFADDLLHDLPEAEDTVLEQFVKLWEKELYEHIHPNALSTFLFTIVKNACMNQIAKKGLPTEQLDLPHYAIAKEESYLLDETVIETILAAVRKLPEKTQQVVQSVMCQGHSYQETADELEVSINTVKTLLKAGMRELRSELEEYKNMFLLFMLYPQNFQ</sequence>
<dbReference type="Pfam" id="PF04542">
    <property type="entry name" value="Sigma70_r2"/>
    <property type="match status" value="1"/>
</dbReference>
<evidence type="ECO:0000256" key="4">
    <source>
        <dbReference type="ARBA" id="ARBA00023125"/>
    </source>
</evidence>
<keyword evidence="2" id="KW-0805">Transcription regulation</keyword>
<dbReference type="InterPro" id="IPR036388">
    <property type="entry name" value="WH-like_DNA-bd_sf"/>
</dbReference>
<evidence type="ECO:0000313" key="9">
    <source>
        <dbReference type="Proteomes" id="UP000742098"/>
    </source>
</evidence>
<dbReference type="CDD" id="cd06171">
    <property type="entry name" value="Sigma70_r4"/>
    <property type="match status" value="1"/>
</dbReference>
<dbReference type="Gene3D" id="1.10.1740.10">
    <property type="match status" value="1"/>
</dbReference>
<keyword evidence="4" id="KW-0238">DNA-binding</keyword>
<dbReference type="Pfam" id="PF08281">
    <property type="entry name" value="Sigma70_r4_2"/>
    <property type="match status" value="1"/>
</dbReference>
<dbReference type="InterPro" id="IPR013324">
    <property type="entry name" value="RNA_pol_sigma_r3/r4-like"/>
</dbReference>
<dbReference type="Proteomes" id="UP000742098">
    <property type="component" value="Unassembled WGS sequence"/>
</dbReference>
<proteinExistence type="inferred from homology"/>
<dbReference type="InterPro" id="IPR014284">
    <property type="entry name" value="RNA_pol_sigma-70_dom"/>
</dbReference>
<dbReference type="InterPro" id="IPR007627">
    <property type="entry name" value="RNA_pol_sigma70_r2"/>
</dbReference>
<protein>
    <submittedName>
        <fullName evidence="8">Sigma-70 family RNA polymerase sigma factor</fullName>
    </submittedName>
</protein>
<dbReference type="GO" id="GO:0003677">
    <property type="term" value="F:DNA binding"/>
    <property type="evidence" value="ECO:0007669"/>
    <property type="project" value="UniProtKB-KW"/>
</dbReference>
<accession>A0A921H0E0</accession>
<dbReference type="AlphaFoldDB" id="A0A921H0E0"/>